<evidence type="ECO:0000313" key="9">
    <source>
        <dbReference type="EMBL" id="MFC6314896.1"/>
    </source>
</evidence>
<dbReference type="SUPFAM" id="SSF56281">
    <property type="entry name" value="Metallo-hydrolase/oxidoreductase"/>
    <property type="match status" value="1"/>
</dbReference>
<dbReference type="CDD" id="cd07717">
    <property type="entry name" value="RNaseZ_ZiPD-like_MBL-fold"/>
    <property type="match status" value="1"/>
</dbReference>
<keyword evidence="2 8" id="KW-0819">tRNA processing</keyword>
<evidence type="ECO:0000313" key="10">
    <source>
        <dbReference type="Proteomes" id="UP001596310"/>
    </source>
</evidence>
<evidence type="ECO:0000256" key="2">
    <source>
        <dbReference type="ARBA" id="ARBA00022694"/>
    </source>
</evidence>
<protein>
    <recommendedName>
        <fullName evidence="8">Ribonuclease Z</fullName>
        <shortName evidence="8">RNase Z</shortName>
        <ecNumber evidence="8">3.1.26.11</ecNumber>
    </recommendedName>
    <alternativeName>
        <fullName evidence="8">tRNA 3 endonuclease</fullName>
    </alternativeName>
    <alternativeName>
        <fullName evidence="8">tRNase Z</fullName>
    </alternativeName>
</protein>
<evidence type="ECO:0000256" key="8">
    <source>
        <dbReference type="HAMAP-Rule" id="MF_01818"/>
    </source>
</evidence>
<dbReference type="PANTHER" id="PTHR46018:SF2">
    <property type="entry name" value="ZINC PHOSPHODIESTERASE ELAC PROTEIN 1"/>
    <property type="match status" value="1"/>
</dbReference>
<keyword evidence="10" id="KW-1185">Reference proteome</keyword>
<dbReference type="HAMAP" id="MF_01818">
    <property type="entry name" value="RNase_Z_BN"/>
    <property type="match status" value="1"/>
</dbReference>
<feature type="active site" description="Proton acceptor" evidence="8">
    <location>
        <position position="67"/>
    </location>
</feature>
<dbReference type="NCBIfam" id="NF000801">
    <property type="entry name" value="PRK00055.1-3"/>
    <property type="match status" value="1"/>
</dbReference>
<dbReference type="GO" id="GO:0042781">
    <property type="term" value="F:3'-tRNA processing endoribonuclease activity"/>
    <property type="evidence" value="ECO:0007669"/>
    <property type="project" value="UniProtKB-EC"/>
</dbReference>
<dbReference type="Gene3D" id="3.60.15.10">
    <property type="entry name" value="Ribonuclease Z/Hydroxyacylglutathione hydrolase-like"/>
    <property type="match status" value="1"/>
</dbReference>
<name>A0ABW1UPE6_9LACO</name>
<dbReference type="InterPro" id="IPR036866">
    <property type="entry name" value="RibonucZ/Hydroxyglut_hydro"/>
</dbReference>
<sequence>MELEFLGTGAGVPARGRNVSSLALKMLDERNEIWLFDCGEGTQQQILQTAIRPRKVTKIFISHLHGDHLYGLPGFLSSRSNQGGIEPVDLYGPIGLKQYVQTSLKTTGTRLGYPLNFHELSGAGVIFADAGITVTTLPLDHRIACFGYRVVEADLPGELLVAKLRELQVPSGPIYGKLKAGQQVTLPDGRQLDGRDFVGPNKPGRIVTIISDTRQTPNILKLAEQADVLVHESTFSQAEARLAHQYFHSTSTQAAKVAQRAHCHQLLLTHISARYLGKGVHQLQSEAQHIFKATRVVNDFDIIPVPFAD</sequence>
<comment type="catalytic activity">
    <reaction evidence="8">
        <text>Endonucleolytic cleavage of RNA, removing extra 3' nucleotides from tRNA precursor, generating 3' termini of tRNAs. A 3'-hydroxy group is left at the tRNA terminus and a 5'-phosphoryl group is left at the trailer molecule.</text>
        <dbReference type="EC" id="3.1.26.11"/>
    </reaction>
</comment>
<feature type="binding site" evidence="8">
    <location>
        <position position="212"/>
    </location>
    <ligand>
        <name>Zn(2+)</name>
        <dbReference type="ChEBI" id="CHEBI:29105"/>
        <label>2</label>
        <note>catalytic</note>
    </ligand>
</feature>
<dbReference type="NCBIfam" id="TIGR02651">
    <property type="entry name" value="RNase_Z"/>
    <property type="match status" value="1"/>
</dbReference>
<keyword evidence="3 8" id="KW-0540">Nuclease</keyword>
<evidence type="ECO:0000256" key="7">
    <source>
        <dbReference type="ARBA" id="ARBA00022833"/>
    </source>
</evidence>
<feature type="binding site" evidence="8">
    <location>
        <position position="65"/>
    </location>
    <ligand>
        <name>Zn(2+)</name>
        <dbReference type="ChEBI" id="CHEBI:29105"/>
        <label>1</label>
        <note>catalytic</note>
    </ligand>
</feature>
<dbReference type="Proteomes" id="UP001596310">
    <property type="component" value="Unassembled WGS sequence"/>
</dbReference>
<comment type="cofactor">
    <cofactor evidence="8">
        <name>Zn(2+)</name>
        <dbReference type="ChEBI" id="CHEBI:29105"/>
    </cofactor>
    <text evidence="8">Binds 2 Zn(2+) ions.</text>
</comment>
<proteinExistence type="inferred from homology"/>
<evidence type="ECO:0000256" key="6">
    <source>
        <dbReference type="ARBA" id="ARBA00022801"/>
    </source>
</evidence>
<feature type="binding site" evidence="8">
    <location>
        <position position="212"/>
    </location>
    <ligand>
        <name>Zn(2+)</name>
        <dbReference type="ChEBI" id="CHEBI:29105"/>
        <label>1</label>
        <note>catalytic</note>
    </ligand>
</feature>
<dbReference type="Pfam" id="PF23023">
    <property type="entry name" value="Anti-Pycsar_Apyc1"/>
    <property type="match status" value="1"/>
</dbReference>
<keyword evidence="5 8" id="KW-0255">Endonuclease</keyword>
<feature type="binding site" evidence="8">
    <location>
        <position position="270"/>
    </location>
    <ligand>
        <name>Zn(2+)</name>
        <dbReference type="ChEBI" id="CHEBI:29105"/>
        <label>2</label>
        <note>catalytic</note>
    </ligand>
</feature>
<keyword evidence="4 8" id="KW-0479">Metal-binding</keyword>
<keyword evidence="7 8" id="KW-0862">Zinc</keyword>
<evidence type="ECO:0000256" key="1">
    <source>
        <dbReference type="ARBA" id="ARBA00011738"/>
    </source>
</evidence>
<evidence type="ECO:0000256" key="3">
    <source>
        <dbReference type="ARBA" id="ARBA00022722"/>
    </source>
</evidence>
<comment type="subunit">
    <text evidence="1 8">Homodimer.</text>
</comment>
<feature type="binding site" evidence="8">
    <location>
        <position position="68"/>
    </location>
    <ligand>
        <name>Zn(2+)</name>
        <dbReference type="ChEBI" id="CHEBI:29105"/>
        <label>2</label>
        <note>catalytic</note>
    </ligand>
</feature>
<dbReference type="PANTHER" id="PTHR46018">
    <property type="entry name" value="ZINC PHOSPHODIESTERASE ELAC PROTEIN 1"/>
    <property type="match status" value="1"/>
</dbReference>
<keyword evidence="6 8" id="KW-0378">Hydrolase</keyword>
<comment type="caution">
    <text evidence="9">The sequence shown here is derived from an EMBL/GenBank/DDBJ whole genome shotgun (WGS) entry which is preliminary data.</text>
</comment>
<accession>A0ABW1UPE6</accession>
<comment type="similarity">
    <text evidence="8">Belongs to the RNase Z family.</text>
</comment>
<dbReference type="EC" id="3.1.26.11" evidence="8"/>
<comment type="function">
    <text evidence="8">Zinc phosphodiesterase, which displays some tRNA 3'-processing endonuclease activity. Probably involved in tRNA maturation, by removing a 3'-trailer from precursor tRNA.</text>
</comment>
<dbReference type="EMBL" id="JBHSSM010000015">
    <property type="protein sequence ID" value="MFC6314896.1"/>
    <property type="molecule type" value="Genomic_DNA"/>
</dbReference>
<gene>
    <name evidence="8 9" type="primary">rnz</name>
    <name evidence="9" type="ORF">ACFQHW_04840</name>
</gene>
<feature type="binding site" evidence="8">
    <location>
        <position position="63"/>
    </location>
    <ligand>
        <name>Zn(2+)</name>
        <dbReference type="ChEBI" id="CHEBI:29105"/>
        <label>1</label>
        <note>catalytic</note>
    </ligand>
</feature>
<organism evidence="9 10">
    <name type="scientific">Lapidilactobacillus achengensis</name>
    <dbReference type="NCBI Taxonomy" id="2486000"/>
    <lineage>
        <taxon>Bacteria</taxon>
        <taxon>Bacillati</taxon>
        <taxon>Bacillota</taxon>
        <taxon>Bacilli</taxon>
        <taxon>Lactobacillales</taxon>
        <taxon>Lactobacillaceae</taxon>
        <taxon>Lapidilactobacillus</taxon>
    </lineage>
</organism>
<dbReference type="InterPro" id="IPR013471">
    <property type="entry name" value="RNase_Z/BN"/>
</dbReference>
<evidence type="ECO:0000256" key="5">
    <source>
        <dbReference type="ARBA" id="ARBA00022759"/>
    </source>
</evidence>
<evidence type="ECO:0000256" key="4">
    <source>
        <dbReference type="ARBA" id="ARBA00022723"/>
    </source>
</evidence>
<reference evidence="10" key="1">
    <citation type="journal article" date="2019" name="Int. J. Syst. Evol. Microbiol.">
        <title>The Global Catalogue of Microorganisms (GCM) 10K type strain sequencing project: providing services to taxonomists for standard genome sequencing and annotation.</title>
        <authorList>
            <consortium name="The Broad Institute Genomics Platform"/>
            <consortium name="The Broad Institute Genome Sequencing Center for Infectious Disease"/>
            <person name="Wu L."/>
            <person name="Ma J."/>
        </authorList>
    </citation>
    <scope>NUCLEOTIDE SEQUENCE [LARGE SCALE GENOMIC DNA]</scope>
    <source>
        <strain evidence="10">CCM 8897</strain>
    </source>
</reference>
<feature type="binding site" evidence="8">
    <location>
        <position position="141"/>
    </location>
    <ligand>
        <name>Zn(2+)</name>
        <dbReference type="ChEBI" id="CHEBI:29105"/>
        <label>1</label>
        <note>catalytic</note>
    </ligand>
</feature>
<feature type="binding site" evidence="8">
    <location>
        <position position="67"/>
    </location>
    <ligand>
        <name>Zn(2+)</name>
        <dbReference type="ChEBI" id="CHEBI:29105"/>
        <label>2</label>
        <note>catalytic</note>
    </ligand>
</feature>
<dbReference type="RefSeq" id="WP_125595621.1">
    <property type="nucleotide sequence ID" value="NZ_JBHSSM010000015.1"/>
</dbReference>